<evidence type="ECO:0000313" key="1">
    <source>
        <dbReference type="EMBL" id="ABX07633.1"/>
    </source>
</evidence>
<gene>
    <name evidence="1" type="ordered locus">Haur_5003</name>
</gene>
<evidence type="ECO:0000313" key="2">
    <source>
        <dbReference type="Proteomes" id="UP000000787"/>
    </source>
</evidence>
<dbReference type="HOGENOM" id="CLU_255985_0_0_0"/>
<protein>
    <submittedName>
        <fullName evidence="1">Uncharacterized protein</fullName>
    </submittedName>
</protein>
<organism evidence="1 2">
    <name type="scientific">Herpetosiphon aurantiacus (strain ATCC 23779 / DSM 785 / 114-95)</name>
    <dbReference type="NCBI Taxonomy" id="316274"/>
    <lineage>
        <taxon>Bacteria</taxon>
        <taxon>Bacillati</taxon>
        <taxon>Chloroflexota</taxon>
        <taxon>Chloroflexia</taxon>
        <taxon>Herpetosiphonales</taxon>
        <taxon>Herpetosiphonaceae</taxon>
        <taxon>Herpetosiphon</taxon>
    </lineage>
</organism>
<reference evidence="1 2" key="1">
    <citation type="journal article" date="2011" name="Stand. Genomic Sci.">
        <title>Complete genome sequence of the filamentous gliding predatory bacterium Herpetosiphon aurantiacus type strain (114-95(T)).</title>
        <authorList>
            <person name="Kiss H."/>
            <person name="Nett M."/>
            <person name="Domin N."/>
            <person name="Martin K."/>
            <person name="Maresca J.A."/>
            <person name="Copeland A."/>
            <person name="Lapidus A."/>
            <person name="Lucas S."/>
            <person name="Berry K.W."/>
            <person name="Glavina Del Rio T."/>
            <person name="Dalin E."/>
            <person name="Tice H."/>
            <person name="Pitluck S."/>
            <person name="Richardson P."/>
            <person name="Bruce D."/>
            <person name="Goodwin L."/>
            <person name="Han C."/>
            <person name="Detter J.C."/>
            <person name="Schmutz J."/>
            <person name="Brettin T."/>
            <person name="Land M."/>
            <person name="Hauser L."/>
            <person name="Kyrpides N.C."/>
            <person name="Ivanova N."/>
            <person name="Goker M."/>
            <person name="Woyke T."/>
            <person name="Klenk H.P."/>
            <person name="Bryant D.A."/>
        </authorList>
    </citation>
    <scope>NUCLEOTIDE SEQUENCE [LARGE SCALE GENOMIC DNA]</scope>
    <source>
        <strain evidence="2">ATCC 23779 / DSM 785 / 114-95</strain>
        <plasmid evidence="1">pHAU01</plasmid>
    </source>
</reference>
<sequence>MTLDTLQQHLLSAYDSTARSLRLVSATLGSAPIAELLGQPYLQIQTLEITDTDGPLTDGSAVVVSGLSTLFGFTLVQVAASFTLDDQAIPQLALKLLLPDGTSATAWRFADSFPQLAGTIFDDVTLSPGTMPFLLFASAPCDDSGTSFAAGLSFYGALTPGGPSFGYVTAVLGTLASEIATGPIIPLPNGPTINLALDLASSFNKYFPSLSQELPVELRLLSAFDQSMPPTAPRSMVGLELSTTFDLGTGSIRLATMLTGTRIGVLKLRASIDNLPLPAPGQLVALLGGDELVGSLPERYQNPDTVRLSGFGFGISLATLQPVNLWLQLAALEGEGWEIIPGDLTLKRVRAWFTVNNPLESTRSAQTAIFAELDVPSANPLFSMEVHAYAPNYRIQAALVEGTTVKLTDLLAVYLPQVTDAPEFLLEELGLAVEFASPKNRLTFETTIEQDTPWMLPLGGLEPLQVQFITIALDNFSNGDSMGGLIDGQLTILGAQTSCFYQLPGSFRISAHIPAFDVNLKRIASELAGSDWVPPSWLPDFTLPQTYLAVERDRDGEQSIFTLLLQAEPAGLGTLGLQVLRERGSWGFAAGVDLIADRVSDVPGLAAFKPFDDLFQFSNLLLVISSIASPAFTFPDMSHLGSSGSGGRQIVLPSQAGGLRSGLTLYADITLSNSPTLTMLQTFLKISGDIGITMLLGENPMQNARLFASVDVRVLTTLRIVAEFGATLQGSETGLFLQGQALVVLADQPLEFDMAMLLVDDGALIAGNLKGGPVNYHSLQISNLALELGVDFEGVPSVGFAATIDTPTFESSLAIFFDSTDPANSMLAGAVSDLTLRDAVEVLVGGVLPVSLGEALAQVGLTGTGQFLLSGDLSTALDSYDMTAVAAALQAVGVTFPQQGQSALLVVNTPGHVWHLTDLTTMRHFEFERQGNQIVGALEAQLYWVPGSRGAYIGQTYFPSGFLLSGTIVFFGLEVSLSFTISRGQGISAEAQLSPIAIGGSLLTITSLGGKAGPHLSLSTAAPEHFFLSGDIQLLGIIGVGVQISIAQAGLLFDLRGELLPGMTFDLHASFTSLHSFSASGSVVLGVSRMLDFGPLGSLSLNVGINGQLTIAHQDGVSSATFQGGFQFGTNAYRVGPITLDISRAALAELGETVAHHLEAVFHHVMHDLRGWFELVKQNLIQGISGMGQIIHVLRQHFGQDKHAVATLLKELLVQGVEPIADALRSTFELDSRGLARLLHDTGYAVEDVTRALRTEFDKSHREAAAILKEVGYSADAVARALLQKFENDRTRAIQVLREVGYDAREVTGVTVGVFQQSAADTVALLKAAGYEVEEAARGLHQALALDSRAVVTLLGQSGYDVKAVGRALQHTFDKNANEASRILKELNYPIHDLAKVLRHVYDKVAKEAGNVLKELGYASKDVSDSLQKVFDLGEKEVEKLIKDIF</sequence>
<accession>A9B8G9</accession>
<dbReference type="EMBL" id="CP000876">
    <property type="protein sequence ID" value="ABX07633.1"/>
    <property type="molecule type" value="Genomic_DNA"/>
</dbReference>
<dbReference type="InParanoid" id="A9B8G9"/>
<dbReference type="Proteomes" id="UP000000787">
    <property type="component" value="Plasmid pHAU01"/>
</dbReference>
<keyword evidence="2" id="KW-1185">Reference proteome</keyword>
<keyword evidence="1" id="KW-0614">Plasmid</keyword>
<geneLocation type="plasmid" evidence="1 2">
    <name>pHAU01</name>
</geneLocation>
<dbReference type="KEGG" id="hau:Haur_5003"/>
<proteinExistence type="predicted"/>
<dbReference type="BioCyc" id="HAUR316274:GHYA-5066-MONOMER"/>
<name>A9B8G9_HERA2</name>